<protein>
    <submittedName>
        <fullName evidence="1">Putative thioesterase</fullName>
    </submittedName>
</protein>
<evidence type="ECO:0000313" key="2">
    <source>
        <dbReference type="Proteomes" id="UP000010878"/>
    </source>
</evidence>
<dbReference type="RefSeq" id="WP_015322044.1">
    <property type="nucleotide sequence ID" value="NC_019974.1"/>
</dbReference>
<sequence>MQTIDDRRVSFGEFAGPLAHGASFFDWQLISTQEVAAAFEYSFAEILADDGIPYAPVVVSTSVDRYPRIGEAISVETVPRSVGDSSVELLYEIDGDDGERLATARMTHVTIGSDGTALALPEDVRAAFADACVDRAPAVGPEDAGTDADDELASFSSTFEIRSPHIEGAELAYFEEYPRFADVALECHLEDCETSLLELRNEKEPYRIRDWRWEFKAPVAFGTTLRVDCEVLEASTETLRVAHELSSDGRTNIEGITEYGCFDRSGAPARFDEAMLEPFRT</sequence>
<organism evidence="1 2">
    <name type="scientific">Natronococcus occultus SP4</name>
    <dbReference type="NCBI Taxonomy" id="694430"/>
    <lineage>
        <taxon>Archaea</taxon>
        <taxon>Methanobacteriati</taxon>
        <taxon>Methanobacteriota</taxon>
        <taxon>Stenosarchaea group</taxon>
        <taxon>Halobacteria</taxon>
        <taxon>Halobacteriales</taxon>
        <taxon>Natrialbaceae</taxon>
        <taxon>Natronococcus</taxon>
    </lineage>
</organism>
<dbReference type="GeneID" id="14403234"/>
<dbReference type="Proteomes" id="UP000010878">
    <property type="component" value="Chromosome"/>
</dbReference>
<dbReference type="HOGENOM" id="CLU_1021595_0_0_2"/>
<dbReference type="OrthoDB" id="259946at2157"/>
<dbReference type="eggNOG" id="arCOG01137">
    <property type="taxonomic scope" value="Archaea"/>
</dbReference>
<dbReference type="EMBL" id="CP003929">
    <property type="protein sequence ID" value="AGB38605.1"/>
    <property type="molecule type" value="Genomic_DNA"/>
</dbReference>
<dbReference type="STRING" id="694430.Natoc_2847"/>
<evidence type="ECO:0000313" key="1">
    <source>
        <dbReference type="EMBL" id="AGB38605.1"/>
    </source>
</evidence>
<accession>L0K219</accession>
<dbReference type="AlphaFoldDB" id="L0K219"/>
<reference evidence="1 2" key="1">
    <citation type="submission" date="2012-11" db="EMBL/GenBank/DDBJ databases">
        <title>FINISHED of Natronococcus occultus SP4, DSM 3396.</title>
        <authorList>
            <consortium name="DOE Joint Genome Institute"/>
            <person name="Eisen J."/>
            <person name="Huntemann M."/>
            <person name="Wei C.-L."/>
            <person name="Han J."/>
            <person name="Detter J.C."/>
            <person name="Han C."/>
            <person name="Tapia R."/>
            <person name="Chen A."/>
            <person name="Kyrpides N."/>
            <person name="Mavromatis K."/>
            <person name="Markowitz V."/>
            <person name="Szeto E."/>
            <person name="Ivanova N."/>
            <person name="Mikhailova N."/>
            <person name="Ovchinnikova G."/>
            <person name="Pagani I."/>
            <person name="Pati A."/>
            <person name="Goodwin L."/>
            <person name="Nordberg H.P."/>
            <person name="Cantor M.N."/>
            <person name="Hua S.X."/>
            <person name="Woyke T."/>
            <person name="Eisen J."/>
            <person name="Klenk H.-P."/>
            <person name="Klenk H.-P."/>
        </authorList>
    </citation>
    <scope>NUCLEOTIDE SEQUENCE [LARGE SCALE GENOMIC DNA]</scope>
    <source>
        <strain evidence="1 2">SP4</strain>
    </source>
</reference>
<dbReference type="InterPro" id="IPR029069">
    <property type="entry name" value="HotDog_dom_sf"/>
</dbReference>
<dbReference type="KEGG" id="nou:Natoc_2847"/>
<gene>
    <name evidence="1" type="ORF">Natoc_2847</name>
</gene>
<proteinExistence type="predicted"/>
<dbReference type="SUPFAM" id="SSF54637">
    <property type="entry name" value="Thioesterase/thiol ester dehydrase-isomerase"/>
    <property type="match status" value="2"/>
</dbReference>
<keyword evidence="2" id="KW-1185">Reference proteome</keyword>
<name>L0K219_9EURY</name>
<dbReference type="CDD" id="cd00586">
    <property type="entry name" value="4HBT"/>
    <property type="match status" value="1"/>
</dbReference>
<dbReference type="Gene3D" id="3.10.129.10">
    <property type="entry name" value="Hotdog Thioesterase"/>
    <property type="match status" value="2"/>
</dbReference>